<keyword evidence="5" id="KW-1185">Reference proteome</keyword>
<dbReference type="PANTHER" id="PTHR37815">
    <property type="entry name" value="UPF0397 PROTEIN BC_2624-RELATED"/>
    <property type="match status" value="1"/>
</dbReference>
<feature type="transmembrane region" description="Helical" evidence="3">
    <location>
        <begin position="143"/>
        <end position="164"/>
    </location>
</feature>
<dbReference type="RefSeq" id="WP_028257937.1">
    <property type="nucleotide sequence ID" value="NZ_JRNT01000040.1"/>
</dbReference>
<dbReference type="GO" id="GO:0016020">
    <property type="term" value="C:membrane"/>
    <property type="evidence" value="ECO:0007669"/>
    <property type="project" value="InterPro"/>
</dbReference>
<accession>A0A096AH22</accession>
<feature type="transmembrane region" description="Helical" evidence="3">
    <location>
        <begin position="110"/>
        <end position="131"/>
    </location>
</feature>
<sequence length="174" mass="17826">MKLSTKDIIYIGLLSAICIVATFILFPLPTGGMTHLGSAALFTIAAAFGGMYAGLAGAIGSGIFDLISGHTSYTLFSIIIKGLAGVAVGVLTVGMYPSAQNYPIVSRGKILLATIVGAIITAIGYFIAWAIVLDSIAVAATRLPATFITSGVGIIVALLLAPAVQKIAKHVFKK</sequence>
<reference evidence="4 5" key="1">
    <citation type="submission" date="2014-07" db="EMBL/GenBank/DDBJ databases">
        <authorList>
            <person name="McCorrison J."/>
            <person name="Sanka R."/>
            <person name="Torralba M."/>
            <person name="Gillis M."/>
            <person name="Haft D.H."/>
            <person name="Methe B."/>
            <person name="Sutton G."/>
            <person name="Nelson K.E."/>
        </authorList>
    </citation>
    <scope>NUCLEOTIDE SEQUENCE [LARGE SCALE GENOMIC DNA]</scope>
    <source>
        <strain evidence="4 5">DNF00314</strain>
    </source>
</reference>
<comment type="caution">
    <text evidence="4">The sequence shown here is derived from an EMBL/GenBank/DDBJ whole genome shotgun (WGS) entry which is preliminary data.</text>
</comment>
<feature type="transmembrane region" description="Helical" evidence="3">
    <location>
        <begin position="7"/>
        <end position="28"/>
    </location>
</feature>
<protein>
    <submittedName>
        <fullName evidence="4">Membrane protein</fullName>
    </submittedName>
</protein>
<feature type="transmembrane region" description="Helical" evidence="3">
    <location>
        <begin position="75"/>
        <end position="98"/>
    </location>
</feature>
<dbReference type="InterPro" id="IPR009825">
    <property type="entry name" value="ECF_substrate-spec-like"/>
</dbReference>
<dbReference type="Gene3D" id="1.10.1760.20">
    <property type="match status" value="1"/>
</dbReference>
<dbReference type="Pfam" id="PF07155">
    <property type="entry name" value="ECF-ribofla_trS"/>
    <property type="match status" value="1"/>
</dbReference>
<proteinExistence type="predicted"/>
<organism evidence="4 5">
    <name type="scientific">Veillonella montpellierensis DNF00314</name>
    <dbReference type="NCBI Taxonomy" id="1401067"/>
    <lineage>
        <taxon>Bacteria</taxon>
        <taxon>Bacillati</taxon>
        <taxon>Bacillota</taxon>
        <taxon>Negativicutes</taxon>
        <taxon>Veillonellales</taxon>
        <taxon>Veillonellaceae</taxon>
        <taxon>Veillonella</taxon>
    </lineage>
</organism>
<dbReference type="AlphaFoldDB" id="A0A096AH22"/>
<name>A0A096AH22_9FIRM</name>
<evidence type="ECO:0000256" key="3">
    <source>
        <dbReference type="SAM" id="Phobius"/>
    </source>
</evidence>
<feature type="transmembrane region" description="Helical" evidence="3">
    <location>
        <begin position="40"/>
        <end position="63"/>
    </location>
</feature>
<evidence type="ECO:0000256" key="2">
    <source>
        <dbReference type="ARBA" id="ARBA00022989"/>
    </source>
</evidence>
<keyword evidence="1 3" id="KW-0812">Transmembrane</keyword>
<dbReference type="PANTHER" id="PTHR37815:SF3">
    <property type="entry name" value="UPF0397 PROTEIN SPR0429"/>
    <property type="match status" value="1"/>
</dbReference>
<keyword evidence="3" id="KW-0472">Membrane</keyword>
<evidence type="ECO:0000313" key="5">
    <source>
        <dbReference type="Proteomes" id="UP000029628"/>
    </source>
</evidence>
<dbReference type="Proteomes" id="UP000029628">
    <property type="component" value="Unassembled WGS sequence"/>
</dbReference>
<evidence type="ECO:0000256" key="1">
    <source>
        <dbReference type="ARBA" id="ARBA00022692"/>
    </source>
</evidence>
<dbReference type="eggNOG" id="COG4720">
    <property type="taxonomic scope" value="Bacteria"/>
</dbReference>
<keyword evidence="2 3" id="KW-1133">Transmembrane helix</keyword>
<evidence type="ECO:0000313" key="4">
    <source>
        <dbReference type="EMBL" id="KGF46438.1"/>
    </source>
</evidence>
<dbReference type="EMBL" id="JRNT01000040">
    <property type="protein sequence ID" value="KGF46438.1"/>
    <property type="molecule type" value="Genomic_DNA"/>
</dbReference>
<gene>
    <name evidence="4" type="ORF">HMPREF0872_08300</name>
</gene>